<proteinExistence type="predicted"/>
<dbReference type="InterPro" id="IPR045530">
    <property type="entry name" value="DO-GTPase1"/>
</dbReference>
<sequence>MAKNNKPQQTLKIAFLGGRGSGKTTLMASYLGHMASSRWQKEHQYYLSAPDPSDSKRLNALFQGLVGGQFPEATIKQAKAFRFHMHVQECDGVPLEIQWLDYPGEWWEREPMDKKEQKLRDESLRHMVNSQVCFLVIDGAELRRNGEKYLRAHLAHMTNEISNLLRQTDSRRRRKKGHHLRDVVWVMALSKADLFDNNLTAADFSDFVNRYAHDQLDTLRQRLEEAGRPSFGMNYLLFSSVMGTGQKILDINKTIGLDLIAPLAMRSLLEKELQHFERSGLLKRIFAGSADRGALQALFGVARQWLAKWPDRPTRELADLLFARVETWMSGRAEELQKELDSQREQGHSLKAADALLKLALGKQENRRFYYTPLSRVHQNAAP</sequence>
<evidence type="ECO:0000313" key="2">
    <source>
        <dbReference type="EMBL" id="RZU47652.1"/>
    </source>
</evidence>
<evidence type="ECO:0000313" key="3">
    <source>
        <dbReference type="Proteomes" id="UP000292423"/>
    </source>
</evidence>
<gene>
    <name evidence="2" type="ORF">EV700_0619</name>
</gene>
<dbReference type="RefSeq" id="WP_130410876.1">
    <property type="nucleotide sequence ID" value="NZ_SHKX01000010.1"/>
</dbReference>
<dbReference type="Pfam" id="PF19975">
    <property type="entry name" value="DO-GTPase1"/>
    <property type="match status" value="1"/>
</dbReference>
<evidence type="ECO:0000259" key="1">
    <source>
        <dbReference type="Pfam" id="PF19975"/>
    </source>
</evidence>
<accession>A0A4Q7ZAM8</accession>
<keyword evidence="3" id="KW-1185">Reference proteome</keyword>
<dbReference type="InterPro" id="IPR027417">
    <property type="entry name" value="P-loop_NTPase"/>
</dbReference>
<dbReference type="Proteomes" id="UP000292423">
    <property type="component" value="Unassembled WGS sequence"/>
</dbReference>
<organism evidence="2 3">
    <name type="scientific">Fluviicoccus keumensis</name>
    <dbReference type="NCBI Taxonomy" id="1435465"/>
    <lineage>
        <taxon>Bacteria</taxon>
        <taxon>Pseudomonadati</taxon>
        <taxon>Pseudomonadota</taxon>
        <taxon>Gammaproteobacteria</taxon>
        <taxon>Moraxellales</taxon>
        <taxon>Moraxellaceae</taxon>
        <taxon>Fluviicoccus</taxon>
    </lineage>
</organism>
<dbReference type="EMBL" id="SHKX01000010">
    <property type="protein sequence ID" value="RZU47652.1"/>
    <property type="molecule type" value="Genomic_DNA"/>
</dbReference>
<comment type="caution">
    <text evidence="2">The sequence shown here is derived from an EMBL/GenBank/DDBJ whole genome shotgun (WGS) entry which is preliminary data.</text>
</comment>
<reference evidence="2 3" key="1">
    <citation type="submission" date="2019-02" db="EMBL/GenBank/DDBJ databases">
        <title>Genomic Encyclopedia of Type Strains, Phase IV (KMG-IV): sequencing the most valuable type-strain genomes for metagenomic binning, comparative biology and taxonomic classification.</title>
        <authorList>
            <person name="Goeker M."/>
        </authorList>
    </citation>
    <scope>NUCLEOTIDE SEQUENCE [LARGE SCALE GENOMIC DNA]</scope>
    <source>
        <strain evidence="2 3">DSM 105135</strain>
    </source>
</reference>
<dbReference type="Gene3D" id="3.40.50.300">
    <property type="entry name" value="P-loop containing nucleotide triphosphate hydrolases"/>
    <property type="match status" value="1"/>
</dbReference>
<dbReference type="SUPFAM" id="SSF52540">
    <property type="entry name" value="P-loop containing nucleoside triphosphate hydrolases"/>
    <property type="match status" value="1"/>
</dbReference>
<dbReference type="AlphaFoldDB" id="A0A4Q7ZAM8"/>
<feature type="domain" description="Double-GTPase 1" evidence="1">
    <location>
        <begin position="15"/>
        <end position="143"/>
    </location>
</feature>
<dbReference type="OrthoDB" id="4476065at2"/>
<protein>
    <recommendedName>
        <fullName evidence="1">Double-GTPase 1 domain-containing protein</fullName>
    </recommendedName>
</protein>
<name>A0A4Q7ZAM8_9GAMM</name>